<name>A0A8J6XM22_9CYAN</name>
<dbReference type="Gene3D" id="1.10.10.10">
    <property type="entry name" value="Winged helix-like DNA-binding domain superfamily/Winged helix DNA-binding domain"/>
    <property type="match status" value="1"/>
</dbReference>
<dbReference type="AlphaFoldDB" id="A0A8J6XM22"/>
<gene>
    <name evidence="1" type="ORF">ICL16_15405</name>
</gene>
<comment type="caution">
    <text evidence="1">The sequence shown here is derived from an EMBL/GenBank/DDBJ whole genome shotgun (WGS) entry which is preliminary data.</text>
</comment>
<dbReference type="InterPro" id="IPR036388">
    <property type="entry name" value="WH-like_DNA-bd_sf"/>
</dbReference>
<dbReference type="Pfam" id="PF04255">
    <property type="entry name" value="DUF433"/>
    <property type="match status" value="1"/>
</dbReference>
<proteinExistence type="predicted"/>
<dbReference type="RefSeq" id="WP_190829220.1">
    <property type="nucleotide sequence ID" value="NZ_CAWPPI010000053.1"/>
</dbReference>
<evidence type="ECO:0000313" key="2">
    <source>
        <dbReference type="Proteomes" id="UP000629098"/>
    </source>
</evidence>
<organism evidence="1 2">
    <name type="scientific">Iningainema tapete BLCC-T55</name>
    <dbReference type="NCBI Taxonomy" id="2748662"/>
    <lineage>
        <taxon>Bacteria</taxon>
        <taxon>Bacillati</taxon>
        <taxon>Cyanobacteriota</taxon>
        <taxon>Cyanophyceae</taxon>
        <taxon>Nostocales</taxon>
        <taxon>Scytonemataceae</taxon>
        <taxon>Iningainema tapete</taxon>
    </lineage>
</organism>
<reference evidence="1" key="1">
    <citation type="submission" date="2020-09" db="EMBL/GenBank/DDBJ databases">
        <title>Iningainema tapete sp. nov. (Scytonemataceae, Cyanobacteria) from greenhouses in central Florida (USA) produces two types of nodularin with biosynthetic potential for microcystin-LR and anabaenopeptins.</title>
        <authorList>
            <person name="Berthold D.E."/>
            <person name="Lefler F.W."/>
            <person name="Huang I.-S."/>
            <person name="Abdulla H."/>
            <person name="Zimba P.V."/>
            <person name="Laughinghouse H.D. IV."/>
        </authorList>
    </citation>
    <scope>NUCLEOTIDE SEQUENCE</scope>
    <source>
        <strain evidence="1">BLCCT55</strain>
    </source>
</reference>
<dbReference type="InterPro" id="IPR007367">
    <property type="entry name" value="DUF433"/>
</dbReference>
<keyword evidence="2" id="KW-1185">Reference proteome</keyword>
<dbReference type="InterPro" id="IPR009057">
    <property type="entry name" value="Homeodomain-like_sf"/>
</dbReference>
<evidence type="ECO:0000313" key="1">
    <source>
        <dbReference type="EMBL" id="MBD2773421.1"/>
    </source>
</evidence>
<accession>A0A8J6XM22</accession>
<sequence>MQLEDYFSFLAPDDIRIKGSRIGIETILYEYIYRSRTPEEIAQTYTSITLEQVYATILYYLHNKDAVSNYIADWLEWGHQQRKAQAMNPSPAIIRLRKIKQEREAMKQGNNAQISNG</sequence>
<dbReference type="Proteomes" id="UP000629098">
    <property type="component" value="Unassembled WGS sequence"/>
</dbReference>
<dbReference type="EMBL" id="JACXAE010000053">
    <property type="protein sequence ID" value="MBD2773421.1"/>
    <property type="molecule type" value="Genomic_DNA"/>
</dbReference>
<dbReference type="SUPFAM" id="SSF46689">
    <property type="entry name" value="Homeodomain-like"/>
    <property type="match status" value="1"/>
</dbReference>
<protein>
    <submittedName>
        <fullName evidence="1">DUF433 domain-containing protein</fullName>
    </submittedName>
</protein>